<dbReference type="EMBL" id="CADEBC010000208">
    <property type="protein sequence ID" value="CAB3226081.1"/>
    <property type="molecule type" value="Genomic_DNA"/>
</dbReference>
<protein>
    <submittedName>
        <fullName evidence="2">Uncharacterized protein</fullName>
    </submittedName>
</protein>
<keyword evidence="3" id="KW-1185">Reference proteome</keyword>
<comment type="caution">
    <text evidence="2">The sequence shown here is derived from an EMBL/GenBank/DDBJ whole genome shotgun (WGS) entry which is preliminary data.</text>
</comment>
<feature type="compositionally biased region" description="Basic and acidic residues" evidence="1">
    <location>
        <begin position="12"/>
        <end position="21"/>
    </location>
</feature>
<accession>A0A8S0Z0S9</accession>
<reference evidence="2 3" key="1">
    <citation type="submission" date="2020-04" db="EMBL/GenBank/DDBJ databases">
        <authorList>
            <person name="Wallbank WR R."/>
            <person name="Pardo Diaz C."/>
            <person name="Kozak K."/>
            <person name="Martin S."/>
            <person name="Jiggins C."/>
            <person name="Moest M."/>
            <person name="Warren A I."/>
            <person name="Byers J.R.P. K."/>
            <person name="Montejo-Kovacevich G."/>
            <person name="Yen C E."/>
        </authorList>
    </citation>
    <scope>NUCLEOTIDE SEQUENCE [LARGE SCALE GENOMIC DNA]</scope>
</reference>
<proteinExistence type="predicted"/>
<evidence type="ECO:0000256" key="1">
    <source>
        <dbReference type="SAM" id="MobiDB-lite"/>
    </source>
</evidence>
<sequence>MATQTAKPLSPVEEHGTKFRSSENFKHMKKYLKWKFENSTVNDSPQSTTPISSPCNEVKVKPLTQVQPPLPPYSPPPGVYIKKEIITTDNQYQEPEPCSDYSQPVFNTSIAGTKETMCRNFVRGTCKNEHTFFEQEQFYRTGELPAHATDHIKQRQQWFQRPFQPEVPFNASPQIVPQLSINTPFQTSSTMVPIASTPPTTDRKNSMDYGQGYAQGVYQYEPACSNANNKRPWTCDTAYSQRDLDFREPPLKKCKDCDANEFRMEFYKNKAKEMIVAADDREQKLAQLRKKTQRLMAILEFVGQPVGNLRDINL</sequence>
<gene>
    <name evidence="2" type="ORF">APLA_LOCUS2713</name>
</gene>
<dbReference type="OrthoDB" id="250836at2759"/>
<evidence type="ECO:0000313" key="2">
    <source>
        <dbReference type="EMBL" id="CAB3226081.1"/>
    </source>
</evidence>
<feature type="region of interest" description="Disordered" evidence="1">
    <location>
        <begin position="1"/>
        <end position="21"/>
    </location>
</feature>
<organism evidence="2 3">
    <name type="scientific">Arctia plantaginis</name>
    <name type="common">Wood tiger moth</name>
    <name type="synonym">Phalaena plantaginis</name>
    <dbReference type="NCBI Taxonomy" id="874455"/>
    <lineage>
        <taxon>Eukaryota</taxon>
        <taxon>Metazoa</taxon>
        <taxon>Ecdysozoa</taxon>
        <taxon>Arthropoda</taxon>
        <taxon>Hexapoda</taxon>
        <taxon>Insecta</taxon>
        <taxon>Pterygota</taxon>
        <taxon>Neoptera</taxon>
        <taxon>Endopterygota</taxon>
        <taxon>Lepidoptera</taxon>
        <taxon>Glossata</taxon>
        <taxon>Ditrysia</taxon>
        <taxon>Noctuoidea</taxon>
        <taxon>Erebidae</taxon>
        <taxon>Arctiinae</taxon>
        <taxon>Arctia</taxon>
    </lineage>
</organism>
<dbReference type="AlphaFoldDB" id="A0A8S0Z0S9"/>
<name>A0A8S0Z0S9_ARCPL</name>
<dbReference type="Proteomes" id="UP000494106">
    <property type="component" value="Unassembled WGS sequence"/>
</dbReference>
<evidence type="ECO:0000313" key="3">
    <source>
        <dbReference type="Proteomes" id="UP000494106"/>
    </source>
</evidence>